<comment type="caution">
    <text evidence="1">The sequence shown here is derived from an EMBL/GenBank/DDBJ whole genome shotgun (WGS) entry which is preliminary data.</text>
</comment>
<organism evidence="1 2">
    <name type="scientific">Gallaecimonas xiamenensis 3-C-1</name>
    <dbReference type="NCBI Taxonomy" id="745411"/>
    <lineage>
        <taxon>Bacteria</taxon>
        <taxon>Pseudomonadati</taxon>
        <taxon>Pseudomonadota</taxon>
        <taxon>Gammaproteobacteria</taxon>
        <taxon>Enterobacterales</taxon>
        <taxon>Gallaecimonadaceae</taxon>
        <taxon>Gallaecimonas</taxon>
    </lineage>
</organism>
<dbReference type="InterPro" id="IPR009912">
    <property type="entry name" value="DUF1451"/>
</dbReference>
<gene>
    <name evidence="1" type="ORF">B3C1_18346</name>
</gene>
<proteinExistence type="predicted"/>
<keyword evidence="2" id="KW-1185">Reference proteome</keyword>
<protein>
    <recommendedName>
        <fullName evidence="3">Zinc ribbon-containing protein</fullName>
    </recommendedName>
</protein>
<name>K2IYH8_9GAMM</name>
<dbReference type="RefSeq" id="WP_008486687.1">
    <property type="nucleotide sequence ID" value="NZ_AMRI01000039.1"/>
</dbReference>
<accession>K2IYH8</accession>
<reference evidence="1 2" key="1">
    <citation type="journal article" date="2012" name="J. Bacteriol.">
        <title>Genome Sequence of Gallaecimonas xiamenensis Type Strain 3-C-1.</title>
        <authorList>
            <person name="Lai Q."/>
            <person name="Wang L."/>
            <person name="Wang W."/>
            <person name="Shao Z."/>
        </authorList>
    </citation>
    <scope>NUCLEOTIDE SEQUENCE [LARGE SCALE GENOMIC DNA]</scope>
    <source>
        <strain evidence="1 2">3-C-1</strain>
    </source>
</reference>
<dbReference type="eggNOG" id="COG2888">
    <property type="taxonomic scope" value="Bacteria"/>
</dbReference>
<evidence type="ECO:0000313" key="2">
    <source>
        <dbReference type="Proteomes" id="UP000006755"/>
    </source>
</evidence>
<dbReference type="Pfam" id="PF07295">
    <property type="entry name" value="DUF1451"/>
    <property type="match status" value="1"/>
</dbReference>
<dbReference type="EMBL" id="AMRI01000039">
    <property type="protein sequence ID" value="EKE67617.1"/>
    <property type="molecule type" value="Genomic_DNA"/>
</dbReference>
<evidence type="ECO:0000313" key="1">
    <source>
        <dbReference type="EMBL" id="EKE67617.1"/>
    </source>
</evidence>
<dbReference type="STRING" id="745411.B3C1_18346"/>
<dbReference type="Proteomes" id="UP000006755">
    <property type="component" value="Unassembled WGS sequence"/>
</dbReference>
<dbReference type="AlphaFoldDB" id="K2IYH8"/>
<evidence type="ECO:0008006" key="3">
    <source>
        <dbReference type="Google" id="ProtNLM"/>
    </source>
</evidence>
<sequence length="153" mass="17484">MAVKGYQRLLDELKKRLHEGRVEARFEALVEEAKGLLHAAGELTKDEWALVEAKLRDDLQALAEHQGGLDVDPRTEELWKLLYDAADQTQLGWQSFARDLAHPDGYRSEDFIGFGALRCVRCGFVMHFYHPGRIPLCPQCSNDRFQRELQSAS</sequence>